<keyword evidence="4 8" id="KW-0812">Transmembrane</keyword>
<dbReference type="Pfam" id="PF06699">
    <property type="entry name" value="PIG-F"/>
    <property type="match status" value="1"/>
</dbReference>
<name>A0AAD5SXE4_9FUNG</name>
<keyword evidence="10" id="KW-1185">Reference proteome</keyword>
<protein>
    <submittedName>
        <fullName evidence="9">Uncharacterized protein</fullName>
    </submittedName>
</protein>
<dbReference type="GO" id="GO:0005789">
    <property type="term" value="C:endoplasmic reticulum membrane"/>
    <property type="evidence" value="ECO:0007669"/>
    <property type="project" value="UniProtKB-SubCell"/>
</dbReference>
<dbReference type="EMBL" id="JADGJH010002518">
    <property type="protein sequence ID" value="KAJ3097321.1"/>
    <property type="molecule type" value="Genomic_DNA"/>
</dbReference>
<keyword evidence="3" id="KW-0337">GPI-anchor biosynthesis</keyword>
<comment type="caution">
    <text evidence="9">The sequence shown here is derived from an EMBL/GenBank/DDBJ whole genome shotgun (WGS) entry which is preliminary data.</text>
</comment>
<feature type="transmembrane region" description="Helical" evidence="8">
    <location>
        <begin position="16"/>
        <end position="36"/>
    </location>
</feature>
<feature type="transmembrane region" description="Helical" evidence="8">
    <location>
        <begin position="167"/>
        <end position="191"/>
    </location>
</feature>
<keyword evidence="7 8" id="KW-0472">Membrane</keyword>
<dbReference type="AlphaFoldDB" id="A0AAD5SXE4"/>
<evidence type="ECO:0000256" key="7">
    <source>
        <dbReference type="ARBA" id="ARBA00023136"/>
    </source>
</evidence>
<evidence type="ECO:0000256" key="2">
    <source>
        <dbReference type="ARBA" id="ARBA00004687"/>
    </source>
</evidence>
<proteinExistence type="predicted"/>
<gene>
    <name evidence="9" type="ORF">HK100_005384</name>
</gene>
<sequence>MIVELLNTVAKNPVDIIFGSSLLAFTGISVQHLLTFKSTASRTSRLSGLAYALKSSAVGFITLVAVAILFGAPVTKKHRKLGETLATALWITAIGVYPGGLALYGAGLKWHDASRLWIMRSGLARHKKAVLRTAQLRIMFAVGGAWLGAFFLPLDWTVAWKLYPVPIFFGAFVGAYSAAIASTTLALFFGFA</sequence>
<keyword evidence="5" id="KW-0256">Endoplasmic reticulum</keyword>
<evidence type="ECO:0000256" key="4">
    <source>
        <dbReference type="ARBA" id="ARBA00022692"/>
    </source>
</evidence>
<organism evidence="9 10">
    <name type="scientific">Physocladia obscura</name>
    <dbReference type="NCBI Taxonomy" id="109957"/>
    <lineage>
        <taxon>Eukaryota</taxon>
        <taxon>Fungi</taxon>
        <taxon>Fungi incertae sedis</taxon>
        <taxon>Chytridiomycota</taxon>
        <taxon>Chytridiomycota incertae sedis</taxon>
        <taxon>Chytridiomycetes</taxon>
        <taxon>Chytridiales</taxon>
        <taxon>Chytriomycetaceae</taxon>
        <taxon>Physocladia</taxon>
    </lineage>
</organism>
<feature type="transmembrane region" description="Helical" evidence="8">
    <location>
        <begin position="84"/>
        <end position="108"/>
    </location>
</feature>
<reference evidence="9" key="1">
    <citation type="submission" date="2020-05" db="EMBL/GenBank/DDBJ databases">
        <title>Phylogenomic resolution of chytrid fungi.</title>
        <authorList>
            <person name="Stajich J.E."/>
            <person name="Amses K."/>
            <person name="Simmons R."/>
            <person name="Seto K."/>
            <person name="Myers J."/>
            <person name="Bonds A."/>
            <person name="Quandt C.A."/>
            <person name="Barry K."/>
            <person name="Liu P."/>
            <person name="Grigoriev I."/>
            <person name="Longcore J.E."/>
            <person name="James T.Y."/>
        </authorList>
    </citation>
    <scope>NUCLEOTIDE SEQUENCE</scope>
    <source>
        <strain evidence="9">JEL0513</strain>
    </source>
</reference>
<feature type="transmembrane region" description="Helical" evidence="8">
    <location>
        <begin position="129"/>
        <end position="152"/>
    </location>
</feature>
<accession>A0AAD5SXE4</accession>
<dbReference type="GO" id="GO:0006506">
    <property type="term" value="P:GPI anchor biosynthetic process"/>
    <property type="evidence" value="ECO:0007669"/>
    <property type="project" value="UniProtKB-KW"/>
</dbReference>
<keyword evidence="6 8" id="KW-1133">Transmembrane helix</keyword>
<evidence type="ECO:0000313" key="9">
    <source>
        <dbReference type="EMBL" id="KAJ3097321.1"/>
    </source>
</evidence>
<evidence type="ECO:0000256" key="1">
    <source>
        <dbReference type="ARBA" id="ARBA00004477"/>
    </source>
</evidence>
<evidence type="ECO:0000256" key="6">
    <source>
        <dbReference type="ARBA" id="ARBA00022989"/>
    </source>
</evidence>
<evidence type="ECO:0000256" key="5">
    <source>
        <dbReference type="ARBA" id="ARBA00022824"/>
    </source>
</evidence>
<evidence type="ECO:0000256" key="3">
    <source>
        <dbReference type="ARBA" id="ARBA00022502"/>
    </source>
</evidence>
<dbReference type="Proteomes" id="UP001211907">
    <property type="component" value="Unassembled WGS sequence"/>
</dbReference>
<dbReference type="InterPro" id="IPR009580">
    <property type="entry name" value="GPI_biosynthesis_protein_Pig-F"/>
</dbReference>
<feature type="transmembrane region" description="Helical" evidence="8">
    <location>
        <begin position="48"/>
        <end position="72"/>
    </location>
</feature>
<comment type="subcellular location">
    <subcellularLocation>
        <location evidence="1">Endoplasmic reticulum membrane</location>
        <topology evidence="1">Multi-pass membrane protein</topology>
    </subcellularLocation>
</comment>
<evidence type="ECO:0000313" key="10">
    <source>
        <dbReference type="Proteomes" id="UP001211907"/>
    </source>
</evidence>
<comment type="pathway">
    <text evidence="2">Glycolipid biosynthesis; glycosylphosphatidylinositol-anchor biosynthesis.</text>
</comment>
<evidence type="ECO:0000256" key="8">
    <source>
        <dbReference type="SAM" id="Phobius"/>
    </source>
</evidence>